<evidence type="ECO:0000256" key="1">
    <source>
        <dbReference type="SAM" id="MobiDB-lite"/>
    </source>
</evidence>
<keyword evidence="3" id="KW-1185">Reference proteome</keyword>
<proteinExistence type="predicted"/>
<accession>A0ABU6UCU8</accession>
<reference evidence="2 3" key="1">
    <citation type="journal article" date="2023" name="Plants (Basel)">
        <title>Bridging the Gap: Combining Genomics and Transcriptomics Approaches to Understand Stylosanthes scabra, an Orphan Legume from the Brazilian Caatinga.</title>
        <authorList>
            <person name="Ferreira-Neto J.R.C."/>
            <person name="da Silva M.D."/>
            <person name="Binneck E."/>
            <person name="de Melo N.F."/>
            <person name="da Silva R.H."/>
            <person name="de Melo A.L.T.M."/>
            <person name="Pandolfi V."/>
            <person name="Bustamante F.O."/>
            <person name="Brasileiro-Vidal A.C."/>
            <person name="Benko-Iseppon A.M."/>
        </authorList>
    </citation>
    <scope>NUCLEOTIDE SEQUENCE [LARGE SCALE GENOMIC DNA]</scope>
    <source>
        <tissue evidence="2">Leaves</tissue>
    </source>
</reference>
<dbReference type="EMBL" id="JASCZI010121008">
    <property type="protein sequence ID" value="MED6158826.1"/>
    <property type="molecule type" value="Genomic_DNA"/>
</dbReference>
<dbReference type="InterPro" id="IPR034546">
    <property type="entry name" value="PAIR1"/>
</dbReference>
<name>A0ABU6UCU8_9FABA</name>
<dbReference type="PANTHER" id="PTHR37695">
    <property type="entry name" value="RECOMBINATION INITIATION DEFECTS 3-RELATED"/>
    <property type="match status" value="1"/>
</dbReference>
<evidence type="ECO:0000313" key="3">
    <source>
        <dbReference type="Proteomes" id="UP001341840"/>
    </source>
</evidence>
<feature type="region of interest" description="Disordered" evidence="1">
    <location>
        <begin position="71"/>
        <end position="90"/>
    </location>
</feature>
<evidence type="ECO:0008006" key="4">
    <source>
        <dbReference type="Google" id="ProtNLM"/>
    </source>
</evidence>
<organism evidence="2 3">
    <name type="scientific">Stylosanthes scabra</name>
    <dbReference type="NCBI Taxonomy" id="79078"/>
    <lineage>
        <taxon>Eukaryota</taxon>
        <taxon>Viridiplantae</taxon>
        <taxon>Streptophyta</taxon>
        <taxon>Embryophyta</taxon>
        <taxon>Tracheophyta</taxon>
        <taxon>Spermatophyta</taxon>
        <taxon>Magnoliopsida</taxon>
        <taxon>eudicotyledons</taxon>
        <taxon>Gunneridae</taxon>
        <taxon>Pentapetalae</taxon>
        <taxon>rosids</taxon>
        <taxon>fabids</taxon>
        <taxon>Fabales</taxon>
        <taxon>Fabaceae</taxon>
        <taxon>Papilionoideae</taxon>
        <taxon>50 kb inversion clade</taxon>
        <taxon>dalbergioids sensu lato</taxon>
        <taxon>Dalbergieae</taxon>
        <taxon>Pterocarpus clade</taxon>
        <taxon>Stylosanthes</taxon>
    </lineage>
</organism>
<sequence length="221" mass="24662">MSINKVSDLSSISVFPPPPILHNSRTRRPTTVPSGLQASQQSQPSFSQGLSSQPGMLSHFSQNSLDEAVTNDQRVGSQEQENSLRNISSFPRLTYSREESQTLNSKSSSNLMIKWNSAEHRSKGQLNEGLDHRISTMETSLRRFAMILDSTKGQEEIKASIDESLKSILEQMSKATTDQEKLQEMYSVVSTLPQLIEASIQSIQSDLHNSTTEMQARMICQ</sequence>
<dbReference type="PANTHER" id="PTHR37695:SF1">
    <property type="entry name" value="RECOMBINATION INITIATION DEFECTS 3-RELATED"/>
    <property type="match status" value="1"/>
</dbReference>
<feature type="compositionally biased region" description="Polar residues" evidence="1">
    <location>
        <begin position="1"/>
        <end position="13"/>
    </location>
</feature>
<feature type="compositionally biased region" description="Low complexity" evidence="1">
    <location>
        <begin position="37"/>
        <end position="53"/>
    </location>
</feature>
<protein>
    <recommendedName>
        <fullName evidence="4">BLOC-1-related complex subunit 7</fullName>
    </recommendedName>
</protein>
<gene>
    <name evidence="2" type="ORF">PIB30_036542</name>
</gene>
<comment type="caution">
    <text evidence="2">The sequence shown here is derived from an EMBL/GenBank/DDBJ whole genome shotgun (WGS) entry which is preliminary data.</text>
</comment>
<dbReference type="Proteomes" id="UP001341840">
    <property type="component" value="Unassembled WGS sequence"/>
</dbReference>
<feature type="region of interest" description="Disordered" evidence="1">
    <location>
        <begin position="1"/>
        <end position="59"/>
    </location>
</feature>
<evidence type="ECO:0000313" key="2">
    <source>
        <dbReference type="EMBL" id="MED6158826.1"/>
    </source>
</evidence>